<reference evidence="2" key="1">
    <citation type="journal article" date="2019" name="Int. J. Syst. Evol. Microbiol.">
        <title>The Global Catalogue of Microorganisms (GCM) 10K type strain sequencing project: providing services to taxonomists for standard genome sequencing and annotation.</title>
        <authorList>
            <consortium name="The Broad Institute Genomics Platform"/>
            <consortium name="The Broad Institute Genome Sequencing Center for Infectious Disease"/>
            <person name="Wu L."/>
            <person name="Ma J."/>
        </authorList>
    </citation>
    <scope>NUCLEOTIDE SEQUENCE [LARGE SCALE GENOMIC DNA]</scope>
    <source>
        <strain evidence="2">CGMCC 1.7693</strain>
    </source>
</reference>
<dbReference type="InterPro" id="IPR025544">
    <property type="entry name" value="YhzD"/>
</dbReference>
<keyword evidence="2" id="KW-1185">Reference proteome</keyword>
<name>A0ABQ2NQV0_9BACI</name>
<sequence>MATYYLTVFSKTGEKLLDEHFEASDDLNAKEMGKGRLENEGYSEHTHRCVSPSAKLVLFHR</sequence>
<dbReference type="Proteomes" id="UP000641206">
    <property type="component" value="Unassembled WGS sequence"/>
</dbReference>
<protein>
    <recommendedName>
        <fullName evidence="3">YhzD-like protein</fullName>
    </recommendedName>
</protein>
<accession>A0ABQ2NQV0</accession>
<proteinExistence type="predicted"/>
<organism evidence="1 2">
    <name type="scientific">Oceanobacillus neutriphilus</name>
    <dbReference type="NCBI Taxonomy" id="531815"/>
    <lineage>
        <taxon>Bacteria</taxon>
        <taxon>Bacillati</taxon>
        <taxon>Bacillota</taxon>
        <taxon>Bacilli</taxon>
        <taxon>Bacillales</taxon>
        <taxon>Bacillaceae</taxon>
        <taxon>Oceanobacillus</taxon>
    </lineage>
</organism>
<dbReference type="RefSeq" id="WP_188733729.1">
    <property type="nucleotide sequence ID" value="NZ_BMLW01000003.1"/>
</dbReference>
<evidence type="ECO:0000313" key="1">
    <source>
        <dbReference type="EMBL" id="GGP09539.1"/>
    </source>
</evidence>
<evidence type="ECO:0000313" key="2">
    <source>
        <dbReference type="Proteomes" id="UP000641206"/>
    </source>
</evidence>
<evidence type="ECO:0008006" key="3">
    <source>
        <dbReference type="Google" id="ProtNLM"/>
    </source>
</evidence>
<gene>
    <name evidence="1" type="primary">yhzD</name>
    <name evidence="1" type="ORF">GCM10011346_14010</name>
</gene>
<dbReference type="EMBL" id="BMLW01000003">
    <property type="protein sequence ID" value="GGP09539.1"/>
    <property type="molecule type" value="Genomic_DNA"/>
</dbReference>
<comment type="caution">
    <text evidence="1">The sequence shown here is derived from an EMBL/GenBank/DDBJ whole genome shotgun (WGS) entry which is preliminary data.</text>
</comment>
<dbReference type="Pfam" id="PF14120">
    <property type="entry name" value="YhzD"/>
    <property type="match status" value="1"/>
</dbReference>